<evidence type="ECO:0000313" key="2">
    <source>
        <dbReference type="Proteomes" id="UP000504635"/>
    </source>
</evidence>
<dbReference type="AlphaFoldDB" id="A0A6J2YED2"/>
<evidence type="ECO:0000313" key="3">
    <source>
        <dbReference type="RefSeq" id="XP_030762253.1"/>
    </source>
</evidence>
<dbReference type="RefSeq" id="XP_030762253.1">
    <property type="nucleotide sequence ID" value="XM_030906393.1"/>
</dbReference>
<protein>
    <submittedName>
        <fullName evidence="3">Uncharacterized protein LOC115887073</fullName>
    </submittedName>
</protein>
<accession>A0A6J2YED2</accession>
<organism evidence="2 3">
    <name type="scientific">Sitophilus oryzae</name>
    <name type="common">Rice weevil</name>
    <name type="synonym">Curculio oryzae</name>
    <dbReference type="NCBI Taxonomy" id="7048"/>
    <lineage>
        <taxon>Eukaryota</taxon>
        <taxon>Metazoa</taxon>
        <taxon>Ecdysozoa</taxon>
        <taxon>Arthropoda</taxon>
        <taxon>Hexapoda</taxon>
        <taxon>Insecta</taxon>
        <taxon>Pterygota</taxon>
        <taxon>Neoptera</taxon>
        <taxon>Endopterygota</taxon>
        <taxon>Coleoptera</taxon>
        <taxon>Polyphaga</taxon>
        <taxon>Cucujiformia</taxon>
        <taxon>Curculionidae</taxon>
        <taxon>Dryophthorinae</taxon>
        <taxon>Sitophilus</taxon>
    </lineage>
</organism>
<dbReference type="Proteomes" id="UP000504635">
    <property type="component" value="Unplaced"/>
</dbReference>
<evidence type="ECO:0000256" key="1">
    <source>
        <dbReference type="SAM" id="MobiDB-lite"/>
    </source>
</evidence>
<feature type="region of interest" description="Disordered" evidence="1">
    <location>
        <begin position="91"/>
        <end position="110"/>
    </location>
</feature>
<dbReference type="InParanoid" id="A0A6J2YED2"/>
<name>A0A6J2YED2_SITOR</name>
<sequence>MMKEFENRKKKKKTLVSLSKNLRITARNNWAQMLDGSIEDNSLELCIIHDHGGLSVPVEETPEEIIIYFIEYFFEAVDSNSHEKMQEVNVHKIANEPPTPNSKPAKSLGM</sequence>
<keyword evidence="2" id="KW-1185">Reference proteome</keyword>
<proteinExistence type="predicted"/>
<dbReference type="GeneID" id="115887073"/>
<gene>
    <name evidence="3" type="primary">LOC115887073</name>
</gene>
<dbReference type="KEGG" id="soy:115887073"/>
<reference evidence="3" key="1">
    <citation type="submission" date="2025-08" db="UniProtKB">
        <authorList>
            <consortium name="RefSeq"/>
        </authorList>
    </citation>
    <scope>IDENTIFICATION</scope>
    <source>
        <tissue evidence="3">Gonads</tissue>
    </source>
</reference>